<proteinExistence type="predicted"/>
<dbReference type="Proteomes" id="UP001060012">
    <property type="component" value="Chromosome"/>
</dbReference>
<dbReference type="RefSeq" id="WP_254575490.1">
    <property type="nucleotide sequence ID" value="NZ_CP100595.1"/>
</dbReference>
<gene>
    <name evidence="3" type="ORF">NJU99_08510</name>
</gene>
<evidence type="ECO:0000313" key="4">
    <source>
        <dbReference type="Proteomes" id="UP001060012"/>
    </source>
</evidence>
<organism evidence="3 4">
    <name type="scientific">Arcobacter roscoffensis</name>
    <dbReference type="NCBI Taxonomy" id="2961520"/>
    <lineage>
        <taxon>Bacteria</taxon>
        <taxon>Pseudomonadati</taxon>
        <taxon>Campylobacterota</taxon>
        <taxon>Epsilonproteobacteria</taxon>
        <taxon>Campylobacterales</taxon>
        <taxon>Arcobacteraceae</taxon>
        <taxon>Arcobacter</taxon>
    </lineage>
</organism>
<sequence>MQVNFDNNKNISYDATGREVVEEKNSTNSVFANDLDEAQKSSEQKNSKENEDKEEELTAKEKQEVTDKLLEDIMSLFKTGLTVEEMEMLRELLDAIKRKIAEAKSSNDSDEIKQIESMITRLELLVMKLQKRTKGEAVLDMEDSHVNNISKENRKDDKKSVSLDILGFEKRIEKAQKNIDDLSKTINETQVNELKKNHEELELLQALKQ</sequence>
<evidence type="ECO:0000313" key="3">
    <source>
        <dbReference type="EMBL" id="UTJ05309.1"/>
    </source>
</evidence>
<feature type="coiled-coil region" evidence="1">
    <location>
        <begin position="165"/>
        <end position="192"/>
    </location>
</feature>
<name>A0ABY5DZC1_9BACT</name>
<feature type="region of interest" description="Disordered" evidence="2">
    <location>
        <begin position="1"/>
        <end position="63"/>
    </location>
</feature>
<reference evidence="3" key="1">
    <citation type="submission" date="2022-07" db="EMBL/GenBank/DDBJ databases">
        <title>Arcobacter roscoffensis sp. nov., a marine bacterium isolated from coastal seawater collected from Roscoff, France.</title>
        <authorList>
            <person name="Pascual J."/>
            <person name="Lepeaux C."/>
            <person name="Methner A."/>
            <person name="Overmann J."/>
        </authorList>
    </citation>
    <scope>NUCLEOTIDE SEQUENCE</scope>
    <source>
        <strain evidence="3">ARW1-2F2</strain>
    </source>
</reference>
<feature type="compositionally biased region" description="Basic and acidic residues" evidence="2">
    <location>
        <begin position="16"/>
        <end position="25"/>
    </location>
</feature>
<evidence type="ECO:0000256" key="2">
    <source>
        <dbReference type="SAM" id="MobiDB-lite"/>
    </source>
</evidence>
<dbReference type="EMBL" id="CP100595">
    <property type="protein sequence ID" value="UTJ05309.1"/>
    <property type="molecule type" value="Genomic_DNA"/>
</dbReference>
<feature type="compositionally biased region" description="Polar residues" evidence="2">
    <location>
        <begin position="1"/>
        <end position="13"/>
    </location>
</feature>
<protein>
    <submittedName>
        <fullName evidence="3">Uncharacterized protein</fullName>
    </submittedName>
</protein>
<keyword evidence="1" id="KW-0175">Coiled coil</keyword>
<feature type="compositionally biased region" description="Basic and acidic residues" evidence="2">
    <location>
        <begin position="37"/>
        <end position="63"/>
    </location>
</feature>
<accession>A0ABY5DZC1</accession>
<keyword evidence="4" id="KW-1185">Reference proteome</keyword>
<evidence type="ECO:0000256" key="1">
    <source>
        <dbReference type="SAM" id="Coils"/>
    </source>
</evidence>